<evidence type="ECO:0000256" key="1">
    <source>
        <dbReference type="SAM" id="MobiDB-lite"/>
    </source>
</evidence>
<dbReference type="Ensembl" id="ENSMFAT00000081097.1">
    <property type="protein sequence ID" value="ENSMFAP00000046523.1"/>
    <property type="gene ID" value="ENSMFAG00000046336.2"/>
</dbReference>
<evidence type="ECO:0000313" key="4">
    <source>
        <dbReference type="Proteomes" id="UP000233100"/>
    </source>
</evidence>
<feature type="compositionally biased region" description="Basic and acidic residues" evidence="1">
    <location>
        <begin position="8"/>
        <end position="26"/>
    </location>
</feature>
<accession>I7GLJ1</accession>
<sequence>MNLGGCQTREEHKMHQRCGDGSHIHKDEGLATAFTDLTTE</sequence>
<dbReference type="AlphaFoldDB" id="I7GLJ1"/>
<protein>
    <submittedName>
        <fullName evidence="2">Macaca fascicularis brain cDNA clone: QorA-13975, similar to human filamin-binding LIM protein-1 (FBLP-1), mRNA, RefSeq: NM_017556.1</fullName>
    </submittedName>
    <submittedName>
        <fullName evidence="3">Zinc finger protein 131</fullName>
    </submittedName>
</protein>
<name>I7GLJ1_MACFA</name>
<evidence type="ECO:0000313" key="2">
    <source>
        <dbReference type="EMBL" id="BAE88356.1"/>
    </source>
</evidence>
<reference evidence="2" key="1">
    <citation type="journal article" date="2007" name="PLoS Biol.">
        <title>Rate of evolution in brain-expressed genes in humans and other primates.</title>
        <authorList>
            <person name="Wang H.-Y."/>
            <person name="Chien H.-C."/>
            <person name="Osada N."/>
            <person name="Hashimoto K."/>
            <person name="Sugano S."/>
            <person name="Gojobori T."/>
            <person name="Chou C.-K."/>
            <person name="Tsai S.-F."/>
            <person name="Wu C.-I."/>
            <person name="Shen C.-K.J."/>
        </authorList>
    </citation>
    <scope>NUCLEOTIDE SEQUENCE</scope>
</reference>
<gene>
    <name evidence="3" type="primary">ZNF131</name>
</gene>
<feature type="region of interest" description="Disordered" evidence="1">
    <location>
        <begin position="1"/>
        <end position="26"/>
    </location>
</feature>
<dbReference type="EMBL" id="AB171293">
    <property type="protein sequence ID" value="BAE88356.1"/>
    <property type="molecule type" value="mRNA"/>
</dbReference>
<dbReference type="Bgee" id="ENSMFAG00000046336">
    <property type="expression patterns" value="Expressed in thymus and 13 other cell types or tissues"/>
</dbReference>
<evidence type="ECO:0000313" key="3">
    <source>
        <dbReference type="Ensembl" id="ENSMFAP00000046523.1"/>
    </source>
</evidence>
<reference evidence="3" key="3">
    <citation type="submission" date="2025-05" db="UniProtKB">
        <authorList>
            <consortium name="Ensembl"/>
        </authorList>
    </citation>
    <scope>IDENTIFICATION</scope>
</reference>
<dbReference type="GeneTree" id="ENSGT00940000154668"/>
<reference evidence="3 4" key="2">
    <citation type="submission" date="2013-03" db="EMBL/GenBank/DDBJ databases">
        <authorList>
            <person name="Warren W."/>
            <person name="Wilson R.K."/>
        </authorList>
    </citation>
    <scope>NUCLEOTIDE SEQUENCE</scope>
</reference>
<organism evidence="2">
    <name type="scientific">Macaca fascicularis</name>
    <name type="common">Crab-eating macaque</name>
    <name type="synonym">Cynomolgus monkey</name>
    <dbReference type="NCBI Taxonomy" id="9541"/>
    <lineage>
        <taxon>Eukaryota</taxon>
        <taxon>Metazoa</taxon>
        <taxon>Chordata</taxon>
        <taxon>Craniata</taxon>
        <taxon>Vertebrata</taxon>
        <taxon>Euteleostomi</taxon>
        <taxon>Mammalia</taxon>
        <taxon>Eutheria</taxon>
        <taxon>Euarchontoglires</taxon>
        <taxon>Primates</taxon>
        <taxon>Haplorrhini</taxon>
        <taxon>Catarrhini</taxon>
        <taxon>Cercopithecidae</taxon>
        <taxon>Cercopithecinae</taxon>
        <taxon>Macaca</taxon>
    </lineage>
</organism>
<proteinExistence type="evidence at transcript level"/>
<keyword evidence="4" id="KW-1185">Reference proteome</keyword>
<dbReference type="Proteomes" id="UP000233100">
    <property type="component" value="Chromosome 6"/>
</dbReference>